<keyword evidence="2 6" id="KW-0812">Transmembrane</keyword>
<feature type="transmembrane region" description="Helical" evidence="6">
    <location>
        <begin position="327"/>
        <end position="349"/>
    </location>
</feature>
<dbReference type="InterPro" id="IPR045062">
    <property type="entry name" value="Cyt_c_biogenesis_CcsA/CcmC"/>
</dbReference>
<feature type="transmembrane region" description="Helical" evidence="6">
    <location>
        <begin position="282"/>
        <end position="300"/>
    </location>
</feature>
<evidence type="ECO:0000313" key="9">
    <source>
        <dbReference type="Proteomes" id="UP001596233"/>
    </source>
</evidence>
<feature type="transmembrane region" description="Helical" evidence="6">
    <location>
        <begin position="83"/>
        <end position="102"/>
    </location>
</feature>
<evidence type="ECO:0000256" key="1">
    <source>
        <dbReference type="ARBA" id="ARBA00004141"/>
    </source>
</evidence>
<proteinExistence type="predicted"/>
<evidence type="ECO:0000259" key="7">
    <source>
        <dbReference type="Pfam" id="PF01578"/>
    </source>
</evidence>
<comment type="subcellular location">
    <subcellularLocation>
        <location evidence="1">Membrane</location>
        <topology evidence="1">Multi-pass membrane protein</topology>
    </subcellularLocation>
</comment>
<feature type="transmembrane region" description="Helical" evidence="6">
    <location>
        <begin position="6"/>
        <end position="28"/>
    </location>
</feature>
<protein>
    <submittedName>
        <fullName evidence="8">Cytochrome c biogenesis protein CcsA</fullName>
    </submittedName>
</protein>
<evidence type="ECO:0000256" key="5">
    <source>
        <dbReference type="ARBA" id="ARBA00023136"/>
    </source>
</evidence>
<dbReference type="PANTHER" id="PTHR30071">
    <property type="entry name" value="HEME EXPORTER PROTEIN C"/>
    <property type="match status" value="1"/>
</dbReference>
<keyword evidence="9" id="KW-1185">Reference proteome</keyword>
<reference evidence="9" key="1">
    <citation type="journal article" date="2019" name="Int. J. Syst. Evol. Microbiol.">
        <title>The Global Catalogue of Microorganisms (GCM) 10K type strain sequencing project: providing services to taxonomists for standard genome sequencing and annotation.</title>
        <authorList>
            <consortium name="The Broad Institute Genomics Platform"/>
            <consortium name="The Broad Institute Genome Sequencing Center for Infectious Disease"/>
            <person name="Wu L."/>
            <person name="Ma J."/>
        </authorList>
    </citation>
    <scope>NUCLEOTIDE SEQUENCE [LARGE SCALE GENOMIC DNA]</scope>
    <source>
        <strain evidence="9">PCU 280</strain>
    </source>
</reference>
<feature type="transmembrane region" description="Helical" evidence="6">
    <location>
        <begin position="49"/>
        <end position="71"/>
    </location>
</feature>
<feature type="transmembrane region" description="Helical" evidence="6">
    <location>
        <begin position="361"/>
        <end position="377"/>
    </location>
</feature>
<dbReference type="Proteomes" id="UP001596233">
    <property type="component" value="Unassembled WGS sequence"/>
</dbReference>
<evidence type="ECO:0000256" key="2">
    <source>
        <dbReference type="ARBA" id="ARBA00022692"/>
    </source>
</evidence>
<keyword evidence="4 6" id="KW-1133">Transmembrane helix</keyword>
<sequence>MNWLDVSSSSFIVAFFLYVIASIFYMVAIAGKKWGKGDPKAHEVRWSKIAFVTSTLGLAAHLVFFFTRWIGSGQIPTSNMYEFITLLGMTIMIAYTIIHFIYKKPLLGMFALPLTIIIIAYASVFPQEVQPLIPALQSHWLKIHVTMAALGEAFFAVGFAAGLMYLLRTIDYTDKSKSGKRAQRWLEFTLISIFVVIGFIVASFGFKGAGYVAEFQQETASVSQAGELSTSYEVVKYTMPPIFKPYNSETLQVTPFLGMTDGLFETPSWFNGVNSGRKLNTVIWSIIVGLLLYGIVRMIARKPLGAKINPMLEGIDPDDLDEISYRAIVIGFPIFTLGGLIFAMIWAEIAWGRFWGWDPKEVWALITWLFYSAYLHFRLSRGWHGKPSAWLAVIGFVIVLFTLVGVNLLIAGMHSYAGVD</sequence>
<dbReference type="EMBL" id="JBHSTE010000002">
    <property type="protein sequence ID" value="MFC6332317.1"/>
    <property type="molecule type" value="Genomic_DNA"/>
</dbReference>
<organism evidence="8 9">
    <name type="scientific">Paenibacillus septentrionalis</name>
    <dbReference type="NCBI Taxonomy" id="429342"/>
    <lineage>
        <taxon>Bacteria</taxon>
        <taxon>Bacillati</taxon>
        <taxon>Bacillota</taxon>
        <taxon>Bacilli</taxon>
        <taxon>Bacillales</taxon>
        <taxon>Paenibacillaceae</taxon>
        <taxon>Paenibacillus</taxon>
    </lineage>
</organism>
<evidence type="ECO:0000313" key="8">
    <source>
        <dbReference type="EMBL" id="MFC6332317.1"/>
    </source>
</evidence>
<feature type="transmembrane region" description="Helical" evidence="6">
    <location>
        <begin position="188"/>
        <end position="206"/>
    </location>
</feature>
<accession>A0ABW1V0Q2</accession>
<feature type="transmembrane region" description="Helical" evidence="6">
    <location>
        <begin position="145"/>
        <end position="167"/>
    </location>
</feature>
<comment type="caution">
    <text evidence="8">The sequence shown here is derived from an EMBL/GenBank/DDBJ whole genome shotgun (WGS) entry which is preliminary data.</text>
</comment>
<feature type="domain" description="Cytochrome c assembly protein" evidence="7">
    <location>
        <begin position="78"/>
        <end position="203"/>
    </location>
</feature>
<dbReference type="PANTHER" id="PTHR30071:SF1">
    <property type="entry name" value="CYTOCHROME B_B6 PROTEIN-RELATED"/>
    <property type="match status" value="1"/>
</dbReference>
<keyword evidence="3" id="KW-0201">Cytochrome c-type biogenesis</keyword>
<evidence type="ECO:0000256" key="6">
    <source>
        <dbReference type="SAM" id="Phobius"/>
    </source>
</evidence>
<dbReference type="Pfam" id="PF01578">
    <property type="entry name" value="Cytochrom_C_asm"/>
    <property type="match status" value="2"/>
</dbReference>
<feature type="domain" description="Cytochrome c assembly protein" evidence="7">
    <location>
        <begin position="319"/>
        <end position="414"/>
    </location>
</feature>
<dbReference type="RefSeq" id="WP_379232552.1">
    <property type="nucleotide sequence ID" value="NZ_JBHSTE010000002.1"/>
</dbReference>
<keyword evidence="5 6" id="KW-0472">Membrane</keyword>
<evidence type="ECO:0000256" key="3">
    <source>
        <dbReference type="ARBA" id="ARBA00022748"/>
    </source>
</evidence>
<feature type="transmembrane region" description="Helical" evidence="6">
    <location>
        <begin position="107"/>
        <end position="125"/>
    </location>
</feature>
<name>A0ABW1V0Q2_9BACL</name>
<dbReference type="InterPro" id="IPR002541">
    <property type="entry name" value="Cyt_c_assembly"/>
</dbReference>
<feature type="transmembrane region" description="Helical" evidence="6">
    <location>
        <begin position="389"/>
        <end position="410"/>
    </location>
</feature>
<evidence type="ECO:0000256" key="4">
    <source>
        <dbReference type="ARBA" id="ARBA00022989"/>
    </source>
</evidence>
<gene>
    <name evidence="8" type="primary">ccsA</name>
    <name evidence="8" type="ORF">ACFP56_06745</name>
</gene>